<dbReference type="AlphaFoldDB" id="A0A8X6W499"/>
<evidence type="ECO:0000313" key="2">
    <source>
        <dbReference type="Proteomes" id="UP000887159"/>
    </source>
</evidence>
<evidence type="ECO:0000313" key="1">
    <source>
        <dbReference type="EMBL" id="GFY27928.1"/>
    </source>
</evidence>
<name>A0A8X6W499_TRICX</name>
<dbReference type="Proteomes" id="UP000887159">
    <property type="component" value="Unassembled WGS sequence"/>
</dbReference>
<reference evidence="1" key="1">
    <citation type="submission" date="2020-08" db="EMBL/GenBank/DDBJ databases">
        <title>Multicomponent nature underlies the extraordinary mechanical properties of spider dragline silk.</title>
        <authorList>
            <person name="Kono N."/>
            <person name="Nakamura H."/>
            <person name="Mori M."/>
            <person name="Yoshida Y."/>
            <person name="Ohtoshi R."/>
            <person name="Malay A.D."/>
            <person name="Moran D.A.P."/>
            <person name="Tomita M."/>
            <person name="Numata K."/>
            <person name="Arakawa K."/>
        </authorList>
    </citation>
    <scope>NUCLEOTIDE SEQUENCE</scope>
</reference>
<comment type="caution">
    <text evidence="1">The sequence shown here is derived from an EMBL/GenBank/DDBJ whole genome shotgun (WGS) entry which is preliminary data.</text>
</comment>
<sequence length="108" mass="12815">MEAAKYIEILIRFMKRLRRVRPQYVKQGLWYFVRGNVPPHSANIIKQFLAKKEVVQIEHTPFNNRSSYLNPPAFFLFKRLKLVLKGRRFDGISDIQRSVTKLLNSIPK</sequence>
<proteinExistence type="predicted"/>
<protein>
    <submittedName>
        <fullName evidence="1">Uncharacterized protein</fullName>
    </submittedName>
</protein>
<dbReference type="GO" id="GO:0003676">
    <property type="term" value="F:nucleic acid binding"/>
    <property type="evidence" value="ECO:0007669"/>
    <property type="project" value="InterPro"/>
</dbReference>
<dbReference type="InterPro" id="IPR036397">
    <property type="entry name" value="RNaseH_sf"/>
</dbReference>
<gene>
    <name evidence="1" type="primary">NCL1_14101</name>
    <name evidence="1" type="ORF">TNCV_4562821</name>
</gene>
<dbReference type="EMBL" id="BMAU01021382">
    <property type="protein sequence ID" value="GFY27928.1"/>
    <property type="molecule type" value="Genomic_DNA"/>
</dbReference>
<accession>A0A8X6W499</accession>
<dbReference type="Gene3D" id="3.30.420.10">
    <property type="entry name" value="Ribonuclease H-like superfamily/Ribonuclease H"/>
    <property type="match status" value="1"/>
</dbReference>
<keyword evidence="2" id="KW-1185">Reference proteome</keyword>
<organism evidence="1 2">
    <name type="scientific">Trichonephila clavipes</name>
    <name type="common">Golden silk orbweaver</name>
    <name type="synonym">Nephila clavipes</name>
    <dbReference type="NCBI Taxonomy" id="2585209"/>
    <lineage>
        <taxon>Eukaryota</taxon>
        <taxon>Metazoa</taxon>
        <taxon>Ecdysozoa</taxon>
        <taxon>Arthropoda</taxon>
        <taxon>Chelicerata</taxon>
        <taxon>Arachnida</taxon>
        <taxon>Araneae</taxon>
        <taxon>Araneomorphae</taxon>
        <taxon>Entelegynae</taxon>
        <taxon>Araneoidea</taxon>
        <taxon>Nephilidae</taxon>
        <taxon>Trichonephila</taxon>
    </lineage>
</organism>